<proteinExistence type="predicted"/>
<name>A0A0E9NRJ5_SAICN</name>
<dbReference type="EMBL" id="BACD03000071">
    <property type="protein sequence ID" value="GAO52487.1"/>
    <property type="molecule type" value="Genomic_DNA"/>
</dbReference>
<reference evidence="1 2" key="1">
    <citation type="journal article" date="2011" name="J. Gen. Appl. Microbiol.">
        <title>Draft genome sequencing of the enigmatic yeast Saitoella complicata.</title>
        <authorList>
            <person name="Nishida H."/>
            <person name="Hamamoto M."/>
            <person name="Sugiyama J."/>
        </authorList>
    </citation>
    <scope>NUCLEOTIDE SEQUENCE [LARGE SCALE GENOMIC DNA]</scope>
    <source>
        <strain evidence="1 2">NRRL Y-17804</strain>
    </source>
</reference>
<protein>
    <submittedName>
        <fullName evidence="1">Uncharacterized protein</fullName>
    </submittedName>
</protein>
<sequence>MTSYRVHRPGLSCVTDTRLVEKFLSKTPLDNFLPSLTKRAAGPHAARGAYPPISRAIPDAATRTKHEAQHLLGGHGMGRRRGHRHNSRVMHCDRNAQASGITSALRLL</sequence>
<reference evidence="1 2" key="2">
    <citation type="journal article" date="2014" name="J. Gen. Appl. Microbiol.">
        <title>The early diverging ascomycetous budding yeast Saitoella complicata has three histone deacetylases belonging to the Clr6, Hos2, and Rpd3 lineages.</title>
        <authorList>
            <person name="Nishida H."/>
            <person name="Matsumoto T."/>
            <person name="Kondo S."/>
            <person name="Hamamoto M."/>
            <person name="Yoshikawa H."/>
        </authorList>
    </citation>
    <scope>NUCLEOTIDE SEQUENCE [LARGE SCALE GENOMIC DNA]</scope>
    <source>
        <strain evidence="1 2">NRRL Y-17804</strain>
    </source>
</reference>
<reference evidence="1 2" key="3">
    <citation type="journal article" date="2015" name="Genome Announc.">
        <title>Draft Genome Sequence of the Archiascomycetous Yeast Saitoella complicata.</title>
        <authorList>
            <person name="Yamauchi K."/>
            <person name="Kondo S."/>
            <person name="Hamamoto M."/>
            <person name="Takahashi Y."/>
            <person name="Ogura Y."/>
            <person name="Hayashi T."/>
            <person name="Nishida H."/>
        </authorList>
    </citation>
    <scope>NUCLEOTIDE SEQUENCE [LARGE SCALE GENOMIC DNA]</scope>
    <source>
        <strain evidence="1 2">NRRL Y-17804</strain>
    </source>
</reference>
<dbReference type="Proteomes" id="UP000033140">
    <property type="component" value="Unassembled WGS sequence"/>
</dbReference>
<accession>A0A0E9NRJ5</accession>
<comment type="caution">
    <text evidence="1">The sequence shown here is derived from an EMBL/GenBank/DDBJ whole genome shotgun (WGS) entry which is preliminary data.</text>
</comment>
<organism evidence="1 2">
    <name type="scientific">Saitoella complicata (strain BCRC 22490 / CBS 7301 / JCM 7358 / NBRC 10748 / NRRL Y-17804)</name>
    <dbReference type="NCBI Taxonomy" id="698492"/>
    <lineage>
        <taxon>Eukaryota</taxon>
        <taxon>Fungi</taxon>
        <taxon>Dikarya</taxon>
        <taxon>Ascomycota</taxon>
        <taxon>Taphrinomycotina</taxon>
        <taxon>Taphrinomycotina incertae sedis</taxon>
        <taxon>Saitoella</taxon>
    </lineage>
</organism>
<keyword evidence="2" id="KW-1185">Reference proteome</keyword>
<dbReference type="AlphaFoldDB" id="A0A0E9NRJ5"/>
<evidence type="ECO:0000313" key="1">
    <source>
        <dbReference type="EMBL" id="GAO52487.1"/>
    </source>
</evidence>
<evidence type="ECO:0000313" key="2">
    <source>
        <dbReference type="Proteomes" id="UP000033140"/>
    </source>
</evidence>
<gene>
    <name evidence="1" type="ORF">G7K_6562-t1</name>
</gene>